<dbReference type="RefSeq" id="WP_102244123.1">
    <property type="nucleotide sequence ID" value="NZ_CP025704.1"/>
</dbReference>
<accession>A0A2K9NTL0</accession>
<dbReference type="Proteomes" id="UP000235584">
    <property type="component" value="Chromosome"/>
</dbReference>
<dbReference type="EMBL" id="CP025704">
    <property type="protein sequence ID" value="AUN98832.1"/>
    <property type="molecule type" value="Genomic_DNA"/>
</dbReference>
<gene>
    <name evidence="1" type="ORF">C0V70_12110</name>
</gene>
<dbReference type="KEGG" id="bsto:C0V70_12110"/>
<protein>
    <submittedName>
        <fullName evidence="1">Uncharacterized protein</fullName>
    </submittedName>
</protein>
<evidence type="ECO:0000313" key="2">
    <source>
        <dbReference type="Proteomes" id="UP000235584"/>
    </source>
</evidence>
<dbReference type="GO" id="GO:0009254">
    <property type="term" value="P:peptidoglycan turnover"/>
    <property type="evidence" value="ECO:0007669"/>
    <property type="project" value="InterPro"/>
</dbReference>
<dbReference type="InterPro" id="IPR010611">
    <property type="entry name" value="3D_dom"/>
</dbReference>
<proteinExistence type="predicted"/>
<sequence length="249" mass="27519">MLKITTLVVAGLLTLGSAFASGDPLDQDRFEFPEPSKADLGQSLKLWATYYYLPEIDEDSGSIPLRDMKGQELGPRLTLKHWCDTAMEGSVKINFKNGDIKTFNYQGTTNDYFVDCKSIYPRHTGIGKTKFREANGVYGDGLDDYILSPYRTLATDVTYIKPGTALYIPKARGAKITLPNGRVITHDGYFFAADKGGAIKGSHVDVYIGVSKKATFFPWIGSSESKTFEAIIVKDPKIIADLLELHSIK</sequence>
<dbReference type="Pfam" id="PF06725">
    <property type="entry name" value="3D"/>
    <property type="match status" value="1"/>
</dbReference>
<evidence type="ECO:0000313" key="1">
    <source>
        <dbReference type="EMBL" id="AUN98832.1"/>
    </source>
</evidence>
<dbReference type="SUPFAM" id="SSF50685">
    <property type="entry name" value="Barwin-like endoglucanases"/>
    <property type="match status" value="1"/>
</dbReference>
<name>A0A2K9NTL0_BACTC</name>
<dbReference type="OrthoDB" id="455856at2"/>
<keyword evidence="2" id="KW-1185">Reference proteome</keyword>
<dbReference type="InterPro" id="IPR036908">
    <property type="entry name" value="RlpA-like_sf"/>
</dbReference>
<organism evidence="1 2">
    <name type="scientific">Bacteriovorax stolpii</name>
    <name type="common">Bdellovibrio stolpii</name>
    <dbReference type="NCBI Taxonomy" id="960"/>
    <lineage>
        <taxon>Bacteria</taxon>
        <taxon>Pseudomonadati</taxon>
        <taxon>Bdellovibrionota</taxon>
        <taxon>Bacteriovoracia</taxon>
        <taxon>Bacteriovoracales</taxon>
        <taxon>Bacteriovoracaceae</taxon>
        <taxon>Bacteriovorax</taxon>
    </lineage>
</organism>
<dbReference type="AlphaFoldDB" id="A0A2K9NTL0"/>
<dbReference type="GO" id="GO:0019867">
    <property type="term" value="C:outer membrane"/>
    <property type="evidence" value="ECO:0007669"/>
    <property type="project" value="InterPro"/>
</dbReference>
<dbReference type="CDD" id="cd22785">
    <property type="entry name" value="DPBB_MltA-like"/>
    <property type="match status" value="1"/>
</dbReference>
<dbReference type="Gene3D" id="2.40.40.10">
    <property type="entry name" value="RlpA-like domain"/>
    <property type="match status" value="1"/>
</dbReference>
<reference evidence="1 2" key="1">
    <citation type="submission" date="2018-01" db="EMBL/GenBank/DDBJ databases">
        <title>Complete genome sequence of Bacteriovorax stolpii DSM12778.</title>
        <authorList>
            <person name="Tang B."/>
            <person name="Chang J."/>
        </authorList>
    </citation>
    <scope>NUCLEOTIDE SEQUENCE [LARGE SCALE GENOMIC DNA]</scope>
    <source>
        <strain evidence="1 2">DSM 12778</strain>
    </source>
</reference>
<dbReference type="GO" id="GO:0004553">
    <property type="term" value="F:hydrolase activity, hydrolyzing O-glycosyl compounds"/>
    <property type="evidence" value="ECO:0007669"/>
    <property type="project" value="InterPro"/>
</dbReference>